<feature type="compositionally biased region" description="Low complexity" evidence="1">
    <location>
        <begin position="64"/>
        <end position="78"/>
    </location>
</feature>
<evidence type="ECO:0000256" key="1">
    <source>
        <dbReference type="SAM" id="MobiDB-lite"/>
    </source>
</evidence>
<evidence type="ECO:0000313" key="3">
    <source>
        <dbReference type="Proteomes" id="UP000234331"/>
    </source>
</evidence>
<reference evidence="2 3" key="1">
    <citation type="submission" date="2017-06" db="EMBL/GenBank/DDBJ databases">
        <authorList>
            <person name="Kim H.J."/>
            <person name="Triplett B.A."/>
        </authorList>
    </citation>
    <scope>NUCLEOTIDE SEQUENCE [LARGE SCALE GENOMIC DNA]</scope>
    <source>
        <strain evidence="2">FRACA_ARgP5</strain>
    </source>
</reference>
<dbReference type="Proteomes" id="UP000234331">
    <property type="component" value="Unassembled WGS sequence"/>
</dbReference>
<dbReference type="AlphaFoldDB" id="A0A2I2L1V8"/>
<name>A0A2I2L1V8_9ACTN</name>
<feature type="compositionally biased region" description="Basic and acidic residues" evidence="1">
    <location>
        <begin position="45"/>
        <end position="63"/>
    </location>
</feature>
<keyword evidence="3" id="KW-1185">Reference proteome</keyword>
<organism evidence="2 3">
    <name type="scientific">Frankia canadensis</name>
    <dbReference type="NCBI Taxonomy" id="1836972"/>
    <lineage>
        <taxon>Bacteria</taxon>
        <taxon>Bacillati</taxon>
        <taxon>Actinomycetota</taxon>
        <taxon>Actinomycetes</taxon>
        <taxon>Frankiales</taxon>
        <taxon>Frankiaceae</taxon>
        <taxon>Frankia</taxon>
    </lineage>
</organism>
<accession>A0A2I2L1V8</accession>
<dbReference type="SUPFAM" id="SSF110296">
    <property type="entry name" value="Oligoxyloglucan reducing end-specific cellobiohydrolase"/>
    <property type="match status" value="1"/>
</dbReference>
<dbReference type="OrthoDB" id="9764804at2"/>
<gene>
    <name evidence="2" type="ORF">FRACA_840023</name>
</gene>
<dbReference type="RefSeq" id="WP_101836090.1">
    <property type="nucleotide sequence ID" value="NZ_FZMO01000552.1"/>
</dbReference>
<dbReference type="EMBL" id="FZMO01000552">
    <property type="protein sequence ID" value="SNQ51885.1"/>
    <property type="molecule type" value="Genomic_DNA"/>
</dbReference>
<protein>
    <submittedName>
        <fullName evidence="2">Uncharacterized protein</fullName>
    </submittedName>
</protein>
<proteinExistence type="predicted"/>
<sequence>MTKMPTAPRWFFPAPPHLPHVKDIRIDDPGSLFVSVEVGALLRSDDGGHTFRELPIDPDDHSARSCGGPSSGRSRSIR</sequence>
<feature type="region of interest" description="Disordered" evidence="1">
    <location>
        <begin position="45"/>
        <end position="78"/>
    </location>
</feature>
<evidence type="ECO:0000313" key="2">
    <source>
        <dbReference type="EMBL" id="SNQ51885.1"/>
    </source>
</evidence>